<protein>
    <recommendedName>
        <fullName evidence="10">LNR domain-containing protein</fullName>
    </recommendedName>
</protein>
<feature type="domain" description="LNR" evidence="10">
    <location>
        <begin position="2193"/>
        <end position="2231"/>
    </location>
</feature>
<dbReference type="EMBL" id="BLLK01000027">
    <property type="protein sequence ID" value="GFH48487.1"/>
    <property type="molecule type" value="Genomic_DNA"/>
</dbReference>
<feature type="transmembrane region" description="Helical" evidence="9">
    <location>
        <begin position="341"/>
        <end position="360"/>
    </location>
</feature>
<keyword evidence="12" id="KW-1185">Reference proteome</keyword>
<evidence type="ECO:0000256" key="3">
    <source>
        <dbReference type="ARBA" id="ARBA00022989"/>
    </source>
</evidence>
<feature type="domain" description="LNR" evidence="10">
    <location>
        <begin position="1782"/>
        <end position="1813"/>
    </location>
</feature>
<evidence type="ECO:0000259" key="10">
    <source>
        <dbReference type="SMART" id="SM00004"/>
    </source>
</evidence>
<feature type="domain" description="LNR" evidence="10">
    <location>
        <begin position="937"/>
        <end position="979"/>
    </location>
</feature>
<organism evidence="11 12">
    <name type="scientific">Chaetoceros tenuissimus</name>
    <dbReference type="NCBI Taxonomy" id="426638"/>
    <lineage>
        <taxon>Eukaryota</taxon>
        <taxon>Sar</taxon>
        <taxon>Stramenopiles</taxon>
        <taxon>Ochrophyta</taxon>
        <taxon>Bacillariophyta</taxon>
        <taxon>Coscinodiscophyceae</taxon>
        <taxon>Chaetocerotophycidae</taxon>
        <taxon>Chaetocerotales</taxon>
        <taxon>Chaetocerotaceae</taxon>
        <taxon>Chaetoceros</taxon>
    </lineage>
</organism>
<dbReference type="SUPFAM" id="SSF90193">
    <property type="entry name" value="Notch domain"/>
    <property type="match status" value="1"/>
</dbReference>
<feature type="transmembrane region" description="Helical" evidence="9">
    <location>
        <begin position="159"/>
        <end position="182"/>
    </location>
</feature>
<evidence type="ECO:0000256" key="9">
    <source>
        <dbReference type="SAM" id="Phobius"/>
    </source>
</evidence>
<feature type="domain" description="LNR" evidence="10">
    <location>
        <begin position="1410"/>
        <end position="1448"/>
    </location>
</feature>
<feature type="domain" description="LNR" evidence="10">
    <location>
        <begin position="653"/>
        <end position="683"/>
    </location>
</feature>
<evidence type="ECO:0000256" key="8">
    <source>
        <dbReference type="SAM" id="MobiDB-lite"/>
    </source>
</evidence>
<dbReference type="Proteomes" id="UP001054902">
    <property type="component" value="Unassembled WGS sequence"/>
</dbReference>
<keyword evidence="1 9" id="KW-0812">Transmembrane</keyword>
<dbReference type="PRINTS" id="PR01217">
    <property type="entry name" value="PRICHEXTENSN"/>
</dbReference>
<feature type="domain" description="LNR" evidence="10">
    <location>
        <begin position="1552"/>
        <end position="1593"/>
    </location>
</feature>
<feature type="domain" description="LNR" evidence="10">
    <location>
        <begin position="2269"/>
        <end position="2307"/>
    </location>
</feature>
<feature type="domain" description="LNR" evidence="10">
    <location>
        <begin position="1378"/>
        <end position="1408"/>
    </location>
</feature>
<dbReference type="Gene3D" id="4.10.470.20">
    <property type="match status" value="8"/>
</dbReference>
<dbReference type="Gene3D" id="3.30.300.320">
    <property type="match status" value="13"/>
</dbReference>
<evidence type="ECO:0000313" key="11">
    <source>
        <dbReference type="EMBL" id="GFH48487.1"/>
    </source>
</evidence>
<proteinExistence type="predicted"/>
<dbReference type="GO" id="GO:0012505">
    <property type="term" value="C:endomembrane system"/>
    <property type="evidence" value="ECO:0007669"/>
    <property type="project" value="UniProtKB-SubCell"/>
</dbReference>
<feature type="region of interest" description="Disordered" evidence="8">
    <location>
        <begin position="75"/>
        <end position="103"/>
    </location>
</feature>
<feature type="domain" description="LNR" evidence="10">
    <location>
        <begin position="1747"/>
        <end position="1777"/>
    </location>
</feature>
<feature type="domain" description="LNR" evidence="10">
    <location>
        <begin position="1226"/>
        <end position="1264"/>
    </location>
</feature>
<reference evidence="11 12" key="1">
    <citation type="journal article" date="2021" name="Sci. Rep.">
        <title>The genome of the diatom Chaetoceros tenuissimus carries an ancient integrated fragment of an extant virus.</title>
        <authorList>
            <person name="Hongo Y."/>
            <person name="Kimura K."/>
            <person name="Takaki Y."/>
            <person name="Yoshida Y."/>
            <person name="Baba S."/>
            <person name="Kobayashi G."/>
            <person name="Nagasaki K."/>
            <person name="Hano T."/>
            <person name="Tomaru Y."/>
        </authorList>
    </citation>
    <scope>NUCLEOTIDE SEQUENCE [LARGE SCALE GENOMIC DNA]</scope>
    <source>
        <strain evidence="11 12">NIES-3715</strain>
    </source>
</reference>
<keyword evidence="2" id="KW-0677">Repeat</keyword>
<evidence type="ECO:0000256" key="2">
    <source>
        <dbReference type="ARBA" id="ARBA00022737"/>
    </source>
</evidence>
<feature type="domain" description="LNR" evidence="10">
    <location>
        <begin position="1045"/>
        <end position="1083"/>
    </location>
</feature>
<evidence type="ECO:0000313" key="12">
    <source>
        <dbReference type="Proteomes" id="UP001054902"/>
    </source>
</evidence>
<evidence type="ECO:0000256" key="6">
    <source>
        <dbReference type="ARBA" id="ARBA00023180"/>
    </source>
</evidence>
<dbReference type="InterPro" id="IPR035993">
    <property type="entry name" value="Notch-like_dom_sf"/>
</dbReference>
<feature type="region of interest" description="Disordered" evidence="8">
    <location>
        <begin position="2154"/>
        <end position="2194"/>
    </location>
</feature>
<name>A0AAD3CM00_9STRA</name>
<dbReference type="SMART" id="SM00004">
    <property type="entry name" value="NL"/>
    <property type="match status" value="17"/>
</dbReference>
<feature type="compositionally biased region" description="Pro residues" evidence="8">
    <location>
        <begin position="2154"/>
        <end position="2182"/>
    </location>
</feature>
<keyword evidence="4 9" id="KW-0472">Membrane</keyword>
<feature type="region of interest" description="Disordered" evidence="8">
    <location>
        <begin position="2098"/>
        <end position="2141"/>
    </location>
</feature>
<feature type="domain" description="LNR" evidence="10">
    <location>
        <begin position="370"/>
        <end position="410"/>
    </location>
</feature>
<feature type="domain" description="LNR" evidence="10">
    <location>
        <begin position="2057"/>
        <end position="2095"/>
    </location>
</feature>
<sequence length="2460" mass="266281">MNGSTDRSFAKDSDVEDKLFLLESKVRTLELLFREKDEIEDEKLADSNKSGTLSSISTSSMDISYDDDMFDSNPKLGSPLAASPTSTRLVSRSSSQFSPSKGQLRRSRRLFEQSTVLRPEIYRRPSVIEEELDHEDDYKDLSQDTFSLMILARPGTSQWWFGFLTFLLQISLLLMIVINQYSSSKGSTPFDIPYKVDPVVHAGQFLALMLSLATQTDLVMSIITFMMLWTERRVYWTKLIKAPEDSSLWIWVSRIAFPIACEFLEGFFVLVATFVIVIQSNNIIDLFKDFAAMQLISEFDNMMFWLALHGYMGTKLAGAAKQARKIKVHDDVIKAYGGIPLRTLILMVVCGTMIGCWGYIVNGQVTGKFFSLKYPLCDIDQGTLQSMGDGLCDGGYLNTRACGFDDGDCITFNLAYPNCKINEPFKIGNGECDQEYNDKDCLYDGDDCCALEANDFSEQDLHGDGFCNGGVFNTEVCGFDGGDCVGLNSKYPNCPILLLTDIFHEPFYPHNEFPALGDGKCDGAKFNVKECGYDDGDCATCNELVEDPKKIGNGYCDGGLYLDVPECNDDGGDCSFFVEEYPDCHVPLPELVGNGHCDGKMYMHPNCLLDGGDCEMCNVTYVDWVGDGICDGMPYISEGCSYDGGDCTKCVLNATIDIRRIANGICDPELNTTECSWDGFDCIDAKKEIPCIVDDINLLRDGICNGGRYNTPQCDFDGGDCIECNSKVWDISKIGDGICQGGNYNSEVCGWDAGDCIDFNTRYPECHVPHPYKVGDDHCDGNVYFVEECGNDGFDCSGCNVEKPAWIGDGFCDGGDYLSLECSFDAGDCAECIETTGVDPMLIGDGKCNLELNTTMCGYDGHDCLATPVKCSVPDESLLGDGKCDGGLYNTAVCGYDGGDCVICNSKVSAEAMDRIGDGVCHSDILLVEECSLDGEDCLQFFNMYPECDVQYPEKVGDSTCDPVPYYTEECGWDGGDCENCQVEDRSQLGDGVCNGGDYVEDGCAEDAGDCSRCLLLTGGNPKDLGDGYCDIAMNTTECNWDAGDCLGSNLCNVERKDYLGDSFCDGGEYNTEECNWDGGDCLQCNSVVEDPALIGDGYCDGGLYMEDASCYKDGKDCSSFLSRYPNCKVLEPELVGNGQCDGSSYYSPSCGWDGGDCSQCNIADLGNVIGNGICDGNALSNECGWDGGDCDLCIDLTGADPKDLGDNYCDLELNTTECNLDATDCVGPYANCNVPNKNLLGNGQCNGGVYNTEECGWDFGDCLECNEIVVDLSKLGNNICDSGLYKDHPSCFADGGDCNSFLEEYPNCEVPNPSWINNGVCDGLPYFTEECGLDGGDCASCEVSNPAFLNDGVCNGLPYTSEACGFDGGDCDACFASKGDLASGLNDLYCDIELNTTECGYDGGDCLEYLNPRMACSVEVKSKLGDGHCDGGEYNTEECEWDYLDCALCNEEVPVHEKLGDGNCDGGLYMKLSVCAEDAGDCSDFISRYPDCNVPFPDKIGDGNCDPVPYFTAECGNDGGDCRFCNVIDKNLLGNNVCNGNDYSSKACSYDSQDCVQCLEEIGEEHMKHVGDGYCDLEFNTTACSFDGLDCIQQSPCQVPIKSKLGDGSCDGGEYNTEACNWDDGDCIVCNSAVKNKARIGDGRCDGYKYLSMKECNLDGGDCIEFKEKYPNCKAPRPYKIGDGTCDGGEYNTEKCGFDEGDCDRCQVSDLSILGDGECNGSDTLTVECNFDAGDCSSCLELIKFMDDIEMEDIGDNYCDQKLNIIECSWDGGDCSQSINCQVPDKTRLGDGKCDGGQYNSEACNWDGGDCIECNSIIPNPERLADGKCDGLKYMKEESCNYDGGDCIEFLDEYPDCKAKRPFRVGNSFCDGGAYFTPECGLDGGDCEFCQADPRTVNNGHCDGGLNMSPGCSFDGGDCDACLASKPNLNPNKIGDGNCELWLNTTECSYDGGDCIGITDSPTRSPTDHPSSRPTPAPTKKFDPYPGCNVNRNKLGDGKCDGGEYNRQKCGWDGGDCLQCNNIVNNPTKIGDGRCDGGKYMKRAACNEDGGDCKEFLDSYPNCNVPDPWRLGNNVCDGFPYAHPSCGYDGGDCTATKAPTPSPTNAPTPLPTTKPPSPVAPSPVAPSPVAPSPVTPSPVTPFPAPSPVAPSPVTPFPAPSPTGPSPEAPSPVTPFPAPSPVSPTTKAPTFSPTELYPDCTVDHWEKLGNNRCDGSDYNTEECGWDGGDCTQCNAIVDHPEYLGDGFCDGGNYMNHPSCNKDGRDCASFLNKYPNCNVPTPYLVGNGDCNGDLYNTEECGWDGGDCLGQCFVEHPEWIGDGWCDGGDYLAIECSRDGGDCDDCIETYDVDPNIIGDGVCQLFLNVTKCGYDGGDCLSVDEPPQECTVDHPEYLGDGYCDGGEYYTEACDWDHGDCDECVELIDDPDLIGDGECNQGYNITECYYDGGDCLGEEYYVEDYY</sequence>
<feature type="region of interest" description="Disordered" evidence="8">
    <location>
        <begin position="1962"/>
        <end position="1987"/>
    </location>
</feature>
<feature type="transmembrane region" description="Helical" evidence="9">
    <location>
        <begin position="248"/>
        <end position="278"/>
    </location>
</feature>
<feature type="domain" description="LNR" evidence="10">
    <location>
        <begin position="1154"/>
        <end position="1192"/>
    </location>
</feature>
<feature type="compositionally biased region" description="Pro residues" evidence="8">
    <location>
        <begin position="2101"/>
        <end position="2141"/>
    </location>
</feature>
<comment type="subcellular location">
    <subcellularLocation>
        <location evidence="7">Endomembrane system</location>
        <topology evidence="7">Single-pass type I membrane protein</topology>
    </subcellularLocation>
</comment>
<accession>A0AAD3CM00</accession>
<feature type="compositionally biased region" description="Polar residues" evidence="8">
    <location>
        <begin position="83"/>
        <end position="101"/>
    </location>
</feature>
<evidence type="ECO:0000256" key="7">
    <source>
        <dbReference type="ARBA" id="ARBA00046288"/>
    </source>
</evidence>
<evidence type="ECO:0000256" key="1">
    <source>
        <dbReference type="ARBA" id="ARBA00022692"/>
    </source>
</evidence>
<feature type="transmembrane region" description="Helical" evidence="9">
    <location>
        <begin position="302"/>
        <end position="320"/>
    </location>
</feature>
<evidence type="ECO:0000256" key="5">
    <source>
        <dbReference type="ARBA" id="ARBA00023157"/>
    </source>
</evidence>
<feature type="transmembrane region" description="Helical" evidence="9">
    <location>
        <begin position="202"/>
        <end position="228"/>
    </location>
</feature>
<comment type="caution">
    <text evidence="11">The sequence shown here is derived from an EMBL/GenBank/DDBJ whole genome shotgun (WGS) entry which is preliminary data.</text>
</comment>
<evidence type="ECO:0000256" key="4">
    <source>
        <dbReference type="ARBA" id="ARBA00023136"/>
    </source>
</evidence>
<dbReference type="Pfam" id="PF00066">
    <property type="entry name" value="Notch"/>
    <property type="match status" value="3"/>
</dbReference>
<gene>
    <name evidence="11" type="ORF">CTEN210_04963</name>
</gene>
<keyword evidence="6" id="KW-0325">Glycoprotein</keyword>
<feature type="domain" description="LNR" evidence="10">
    <location>
        <begin position="1925"/>
        <end position="1957"/>
    </location>
</feature>
<keyword evidence="3 9" id="KW-1133">Transmembrane helix</keyword>
<keyword evidence="5" id="KW-1015">Disulfide bond</keyword>
<dbReference type="InterPro" id="IPR000800">
    <property type="entry name" value="Notch_dom"/>
</dbReference>
<feature type="domain" description="LNR" evidence="10">
    <location>
        <begin position="864"/>
        <end position="902"/>
    </location>
</feature>
<feature type="domain" description="LNR" evidence="10">
    <location>
        <begin position="2417"/>
        <end position="2450"/>
    </location>
</feature>